<dbReference type="PANTHER" id="PTHR39339:SF1">
    <property type="entry name" value="CHAD DOMAIN-CONTAINING PROTEIN"/>
    <property type="match status" value="1"/>
</dbReference>
<dbReference type="AlphaFoldDB" id="A0A853C2U0"/>
<proteinExistence type="predicted"/>
<dbReference type="SMART" id="SM00880">
    <property type="entry name" value="CHAD"/>
    <property type="match status" value="1"/>
</dbReference>
<evidence type="ECO:0000313" key="3">
    <source>
        <dbReference type="Proteomes" id="UP000530424"/>
    </source>
</evidence>
<dbReference type="EMBL" id="JACCFP010000001">
    <property type="protein sequence ID" value="NYJ00653.1"/>
    <property type="molecule type" value="Genomic_DNA"/>
</dbReference>
<evidence type="ECO:0000313" key="2">
    <source>
        <dbReference type="EMBL" id="NYJ00653.1"/>
    </source>
</evidence>
<dbReference type="InterPro" id="IPR007899">
    <property type="entry name" value="CHAD_dom"/>
</dbReference>
<keyword evidence="3" id="KW-1185">Reference proteome</keyword>
<protein>
    <submittedName>
        <fullName evidence="2">CHAD domain-containing protein</fullName>
    </submittedName>
</protein>
<dbReference type="Proteomes" id="UP000530424">
    <property type="component" value="Unassembled WGS sequence"/>
</dbReference>
<dbReference type="PROSITE" id="PS51708">
    <property type="entry name" value="CHAD"/>
    <property type="match status" value="1"/>
</dbReference>
<dbReference type="InterPro" id="IPR038186">
    <property type="entry name" value="CHAD_dom_sf"/>
</dbReference>
<dbReference type="Gene3D" id="1.40.20.10">
    <property type="entry name" value="CHAD domain"/>
    <property type="match status" value="1"/>
</dbReference>
<name>A0A853C2U0_9ACTN</name>
<accession>A0A853C2U0</accession>
<reference evidence="2 3" key="1">
    <citation type="submission" date="2020-07" db="EMBL/GenBank/DDBJ databases">
        <title>Sequencing the genomes of 1000 actinobacteria strains.</title>
        <authorList>
            <person name="Klenk H.-P."/>
        </authorList>
    </citation>
    <scope>NUCLEOTIDE SEQUENCE [LARGE SCALE GENOMIC DNA]</scope>
    <source>
        <strain evidence="2 3">DSM 103833</strain>
    </source>
</reference>
<gene>
    <name evidence="2" type="ORF">HNR19_001351</name>
</gene>
<dbReference type="PANTHER" id="PTHR39339">
    <property type="entry name" value="SLR1444 PROTEIN"/>
    <property type="match status" value="1"/>
</dbReference>
<comment type="caution">
    <text evidence="2">The sequence shown here is derived from an EMBL/GenBank/DDBJ whole genome shotgun (WGS) entry which is preliminary data.</text>
</comment>
<sequence length="286" mass="29190">MAAPDLTVGELLPVVLDDLAGRIAERTPAALADAPDGVHQLRTEVRRLRNVLAAFGGLLDPGPVGAVRAQLSSYGDRLGRARDLEVRAADAAAAAAAVGLGAGPSARLVGPLAEAHRTAHAKLVAWVGGHEEIAGLSELGAVTVVGGGRPARVVAQEVLLAQADRALAREADYLSDPDAGHALRKAARRLRHVADAVTKEPGDVLGEPATALGKAGKGIQSLLGDQRDALLLAECVRGLLPDAGPDAPAYLEVVAHAEQRAAAALGDVPGALAELERRRAVMDAGP</sequence>
<organism evidence="2 3">
    <name type="scientific">Nocardioides thalensis</name>
    <dbReference type="NCBI Taxonomy" id="1914755"/>
    <lineage>
        <taxon>Bacteria</taxon>
        <taxon>Bacillati</taxon>
        <taxon>Actinomycetota</taxon>
        <taxon>Actinomycetes</taxon>
        <taxon>Propionibacteriales</taxon>
        <taxon>Nocardioidaceae</taxon>
        <taxon>Nocardioides</taxon>
    </lineage>
</organism>
<evidence type="ECO:0000259" key="1">
    <source>
        <dbReference type="PROSITE" id="PS51708"/>
    </source>
</evidence>
<dbReference type="RefSeq" id="WP_179667209.1">
    <property type="nucleotide sequence ID" value="NZ_JACCFP010000001.1"/>
</dbReference>
<dbReference type="Pfam" id="PF05235">
    <property type="entry name" value="CHAD"/>
    <property type="match status" value="1"/>
</dbReference>
<feature type="domain" description="CHAD" evidence="1">
    <location>
        <begin position="5"/>
        <end position="277"/>
    </location>
</feature>